<dbReference type="Pfam" id="PF04774">
    <property type="entry name" value="HABP4_PAI-RBP1"/>
    <property type="match status" value="1"/>
</dbReference>
<gene>
    <name evidence="4" type="ORF">VFH_II271080</name>
</gene>
<evidence type="ECO:0000259" key="3">
    <source>
        <dbReference type="SMART" id="SM01233"/>
    </source>
</evidence>
<evidence type="ECO:0000256" key="1">
    <source>
        <dbReference type="SAM" id="Coils"/>
    </source>
</evidence>
<dbReference type="EMBL" id="OX451737">
    <property type="protein sequence ID" value="CAI8601406.1"/>
    <property type="molecule type" value="Genomic_DNA"/>
</dbReference>
<proteinExistence type="predicted"/>
<dbReference type="AlphaFoldDB" id="A0AAV0ZSJ3"/>
<feature type="region of interest" description="Disordered" evidence="2">
    <location>
        <begin position="111"/>
        <end position="142"/>
    </location>
</feature>
<dbReference type="SMART" id="SM01233">
    <property type="entry name" value="HABP4_PAI-RBP1"/>
    <property type="match status" value="1"/>
</dbReference>
<dbReference type="InterPro" id="IPR039764">
    <property type="entry name" value="HABP4/SERBP1-like"/>
</dbReference>
<name>A0AAV0ZSJ3_VICFA</name>
<accession>A0AAV0ZSJ3</accession>
<dbReference type="PANTHER" id="PTHR12299">
    <property type="entry name" value="HYALURONIC ACID-BINDING PROTEIN 4"/>
    <property type="match status" value="1"/>
</dbReference>
<dbReference type="Proteomes" id="UP001157006">
    <property type="component" value="Chromosome 2"/>
</dbReference>
<reference evidence="4 5" key="1">
    <citation type="submission" date="2023-01" db="EMBL/GenBank/DDBJ databases">
        <authorList>
            <person name="Kreplak J."/>
        </authorList>
    </citation>
    <scope>NUCLEOTIDE SEQUENCE [LARGE SCALE GENOMIC DNA]</scope>
</reference>
<dbReference type="GO" id="GO:0005634">
    <property type="term" value="C:nucleus"/>
    <property type="evidence" value="ECO:0007669"/>
    <property type="project" value="TreeGrafter"/>
</dbReference>
<dbReference type="InterPro" id="IPR006861">
    <property type="entry name" value="HABP4_PAIRBP1-bd"/>
</dbReference>
<evidence type="ECO:0000256" key="2">
    <source>
        <dbReference type="SAM" id="MobiDB-lite"/>
    </source>
</evidence>
<dbReference type="PANTHER" id="PTHR12299:SF69">
    <property type="entry name" value="NUCLEAR RNA-BINDING-LIKE PROTEIN"/>
    <property type="match status" value="1"/>
</dbReference>
<evidence type="ECO:0000313" key="4">
    <source>
        <dbReference type="EMBL" id="CAI8601406.1"/>
    </source>
</evidence>
<feature type="coiled-coil region" evidence="1">
    <location>
        <begin position="142"/>
        <end position="169"/>
    </location>
</feature>
<feature type="domain" description="Hyaluronan/mRNA-binding protein" evidence="3">
    <location>
        <begin position="86"/>
        <end position="171"/>
    </location>
</feature>
<keyword evidence="1" id="KW-0175">Coiled coil</keyword>
<protein>
    <recommendedName>
        <fullName evidence="3">Hyaluronan/mRNA-binding protein domain-containing protein</fullName>
    </recommendedName>
</protein>
<keyword evidence="5" id="KW-1185">Reference proteome</keyword>
<organism evidence="4 5">
    <name type="scientific">Vicia faba</name>
    <name type="common">Broad bean</name>
    <name type="synonym">Faba vulgaris</name>
    <dbReference type="NCBI Taxonomy" id="3906"/>
    <lineage>
        <taxon>Eukaryota</taxon>
        <taxon>Viridiplantae</taxon>
        <taxon>Streptophyta</taxon>
        <taxon>Embryophyta</taxon>
        <taxon>Tracheophyta</taxon>
        <taxon>Spermatophyta</taxon>
        <taxon>Magnoliopsida</taxon>
        <taxon>eudicotyledons</taxon>
        <taxon>Gunneridae</taxon>
        <taxon>Pentapetalae</taxon>
        <taxon>rosids</taxon>
        <taxon>fabids</taxon>
        <taxon>Fabales</taxon>
        <taxon>Fabaceae</taxon>
        <taxon>Papilionoideae</taxon>
        <taxon>50 kb inversion clade</taxon>
        <taxon>NPAAA clade</taxon>
        <taxon>Hologalegina</taxon>
        <taxon>IRL clade</taxon>
        <taxon>Fabeae</taxon>
        <taxon>Vicia</taxon>
    </lineage>
</organism>
<dbReference type="GO" id="GO:0005737">
    <property type="term" value="C:cytoplasm"/>
    <property type="evidence" value="ECO:0007669"/>
    <property type="project" value="TreeGrafter"/>
</dbReference>
<sequence length="195" mass="21931">MAKLSRELPSSLFSFVSISPLLPTIKLKHVDVVSSDEKPSGVELKLWDAEFVKVDQVTLFDLIPVLMREIRSYKCGIEASMVGELTRRENITVGKLLRVIDEVINEAEKNLGDEKPAAENDVAEGNKDSPANEAGVKEPEDKEMALEEYEKLLKEKIKALQALKTEERKVDTEEVETMHALSCKKDNFEIFAKLV</sequence>
<evidence type="ECO:0000313" key="5">
    <source>
        <dbReference type="Proteomes" id="UP001157006"/>
    </source>
</evidence>
<dbReference type="GO" id="GO:0003729">
    <property type="term" value="F:mRNA binding"/>
    <property type="evidence" value="ECO:0007669"/>
    <property type="project" value="TreeGrafter"/>
</dbReference>